<dbReference type="OrthoDB" id="1080271at2"/>
<feature type="transmembrane region" description="Helical" evidence="1">
    <location>
        <begin position="29"/>
        <end position="49"/>
    </location>
</feature>
<dbReference type="RefSeq" id="WP_036866785.1">
    <property type="nucleotide sequence ID" value="NZ_JRNQ01000026.1"/>
</dbReference>
<feature type="transmembrane region" description="Helical" evidence="1">
    <location>
        <begin position="186"/>
        <end position="209"/>
    </location>
</feature>
<feature type="transmembrane region" description="Helical" evidence="1">
    <location>
        <begin position="69"/>
        <end position="89"/>
    </location>
</feature>
<gene>
    <name evidence="2" type="ORF">HMPREF0647_05155</name>
</gene>
<keyword evidence="1" id="KW-1133">Transmembrane helix</keyword>
<protein>
    <submittedName>
        <fullName evidence="2">Membrane protein</fullName>
    </submittedName>
</protein>
<evidence type="ECO:0000313" key="3">
    <source>
        <dbReference type="Proteomes" id="UP000029525"/>
    </source>
</evidence>
<proteinExistence type="predicted"/>
<feature type="transmembrane region" description="Helical" evidence="1">
    <location>
        <begin position="116"/>
        <end position="134"/>
    </location>
</feature>
<feature type="transmembrane region" description="Helical" evidence="1">
    <location>
        <begin position="221"/>
        <end position="240"/>
    </location>
</feature>
<evidence type="ECO:0000256" key="1">
    <source>
        <dbReference type="SAM" id="Phobius"/>
    </source>
</evidence>
<name>A0A096BQA3_9BACT</name>
<sequence>MINIQNDLFSFPRFKAYLRKLWHERWRRLALAVGVLFGILLVIEFWVAFIHYYDVSLAYVSTDYAKNDIILFSALLCLVGGSISATQMFTDGQQKGGRIHVLTTPVSTLEMWLSRWLIYVLGFAVVFAVCFYVADTLRVLAFSAYPYVRYANVFSEGGIPQMAWYFYPFFVSWFVLGCYFFPKHPILATGVTVFVGAIVFIMLMVIVSSPWYDGTDSQEKVAIVVTKVWLVGQTLLNYWLSCRRLKELEVIDHY</sequence>
<dbReference type="Proteomes" id="UP000029525">
    <property type="component" value="Unassembled WGS sequence"/>
</dbReference>
<feature type="transmembrane region" description="Helical" evidence="1">
    <location>
        <begin position="162"/>
        <end position="181"/>
    </location>
</feature>
<reference evidence="2 3" key="1">
    <citation type="submission" date="2014-07" db="EMBL/GenBank/DDBJ databases">
        <authorList>
            <person name="McCorrison J."/>
            <person name="Sanka R."/>
            <person name="Torralba M."/>
            <person name="Gillis M."/>
            <person name="Haft D.H."/>
            <person name="Methe B."/>
            <person name="Sutton G."/>
            <person name="Nelson K.E."/>
        </authorList>
    </citation>
    <scope>NUCLEOTIDE SEQUENCE [LARGE SCALE GENOMIC DNA]</scope>
    <source>
        <strain evidence="2 3">DNF00320</strain>
    </source>
</reference>
<organism evidence="2 3">
    <name type="scientific">Prevotella bivia DNF00320</name>
    <dbReference type="NCBI Taxonomy" id="1401068"/>
    <lineage>
        <taxon>Bacteria</taxon>
        <taxon>Pseudomonadati</taxon>
        <taxon>Bacteroidota</taxon>
        <taxon>Bacteroidia</taxon>
        <taxon>Bacteroidales</taxon>
        <taxon>Prevotellaceae</taxon>
        <taxon>Prevotella</taxon>
    </lineage>
</organism>
<accession>A0A096BQA3</accession>
<evidence type="ECO:0000313" key="2">
    <source>
        <dbReference type="EMBL" id="KGF44832.1"/>
    </source>
</evidence>
<comment type="caution">
    <text evidence="2">The sequence shown here is derived from an EMBL/GenBank/DDBJ whole genome shotgun (WGS) entry which is preliminary data.</text>
</comment>
<keyword evidence="1" id="KW-0472">Membrane</keyword>
<dbReference type="EMBL" id="JRNQ01000026">
    <property type="protein sequence ID" value="KGF44832.1"/>
    <property type="molecule type" value="Genomic_DNA"/>
</dbReference>
<keyword evidence="1" id="KW-0812">Transmembrane</keyword>
<dbReference type="AlphaFoldDB" id="A0A096BQA3"/>